<proteinExistence type="predicted"/>
<name>A0A4R5DXF8_9BACT</name>
<dbReference type="OrthoDB" id="960235at2"/>
<gene>
    <name evidence="1" type="ORF">E0F88_11680</name>
</gene>
<reference evidence="1 2" key="1">
    <citation type="submission" date="2019-03" db="EMBL/GenBank/DDBJ databases">
        <title>Dyadobacter AR-3-6 sp. nov., isolated from arctic soil.</title>
        <authorList>
            <person name="Chaudhary D.K."/>
        </authorList>
    </citation>
    <scope>NUCLEOTIDE SEQUENCE [LARGE SCALE GENOMIC DNA]</scope>
    <source>
        <strain evidence="1 2">AR-3-6</strain>
    </source>
</reference>
<dbReference type="EMBL" id="SMFL01000003">
    <property type="protein sequence ID" value="TDE16871.1"/>
    <property type="molecule type" value="Genomic_DNA"/>
</dbReference>
<sequence length="111" mass="12900">MKQSNIFTYIELSKMIESLSLLSNSTKIKERLKAQGAYFNIIDSKYFSEQLSREWEELVSQIKKQGSKINEEGIVVMNAVNNTINNMSEDECDHFISRLYALHKKVKSEFV</sequence>
<dbReference type="RefSeq" id="WP_131958403.1">
    <property type="nucleotide sequence ID" value="NZ_SMFL01000003.1"/>
</dbReference>
<organism evidence="1 2">
    <name type="scientific">Dyadobacter psychrotolerans</name>
    <dbReference type="NCBI Taxonomy" id="2541721"/>
    <lineage>
        <taxon>Bacteria</taxon>
        <taxon>Pseudomonadati</taxon>
        <taxon>Bacteroidota</taxon>
        <taxon>Cytophagia</taxon>
        <taxon>Cytophagales</taxon>
        <taxon>Spirosomataceae</taxon>
        <taxon>Dyadobacter</taxon>
    </lineage>
</organism>
<dbReference type="Proteomes" id="UP000294850">
    <property type="component" value="Unassembled WGS sequence"/>
</dbReference>
<dbReference type="AlphaFoldDB" id="A0A4R5DXF8"/>
<evidence type="ECO:0000313" key="2">
    <source>
        <dbReference type="Proteomes" id="UP000294850"/>
    </source>
</evidence>
<protein>
    <submittedName>
        <fullName evidence="1">Uncharacterized protein</fullName>
    </submittedName>
</protein>
<accession>A0A4R5DXF8</accession>
<keyword evidence="2" id="KW-1185">Reference proteome</keyword>
<evidence type="ECO:0000313" key="1">
    <source>
        <dbReference type="EMBL" id="TDE16871.1"/>
    </source>
</evidence>
<comment type="caution">
    <text evidence="1">The sequence shown here is derived from an EMBL/GenBank/DDBJ whole genome shotgun (WGS) entry which is preliminary data.</text>
</comment>